<accession>A0ABS8T710</accession>
<dbReference type="Proteomes" id="UP000823775">
    <property type="component" value="Unassembled WGS sequence"/>
</dbReference>
<organism evidence="1 2">
    <name type="scientific">Datura stramonium</name>
    <name type="common">Jimsonweed</name>
    <name type="synonym">Common thornapple</name>
    <dbReference type="NCBI Taxonomy" id="4076"/>
    <lineage>
        <taxon>Eukaryota</taxon>
        <taxon>Viridiplantae</taxon>
        <taxon>Streptophyta</taxon>
        <taxon>Embryophyta</taxon>
        <taxon>Tracheophyta</taxon>
        <taxon>Spermatophyta</taxon>
        <taxon>Magnoliopsida</taxon>
        <taxon>eudicotyledons</taxon>
        <taxon>Gunneridae</taxon>
        <taxon>Pentapetalae</taxon>
        <taxon>asterids</taxon>
        <taxon>lamiids</taxon>
        <taxon>Solanales</taxon>
        <taxon>Solanaceae</taxon>
        <taxon>Solanoideae</taxon>
        <taxon>Datureae</taxon>
        <taxon>Datura</taxon>
    </lineage>
</organism>
<sequence>ELSLLEIVPQFTVISRARVLTLINDKHPSKPEHSRELHAWLEFVKNSLSHATSLRFTTLISLYGFAFSFFKT</sequence>
<feature type="non-terminal residue" evidence="1">
    <location>
        <position position="72"/>
    </location>
</feature>
<protein>
    <submittedName>
        <fullName evidence="1">Uncharacterized protein</fullName>
    </submittedName>
</protein>
<dbReference type="EMBL" id="JACEIK010001138">
    <property type="protein sequence ID" value="MCD7466404.1"/>
    <property type="molecule type" value="Genomic_DNA"/>
</dbReference>
<keyword evidence="2" id="KW-1185">Reference proteome</keyword>
<evidence type="ECO:0000313" key="1">
    <source>
        <dbReference type="EMBL" id="MCD7466404.1"/>
    </source>
</evidence>
<reference evidence="1 2" key="1">
    <citation type="journal article" date="2021" name="BMC Genomics">
        <title>Datura genome reveals duplications of psychoactive alkaloid biosynthetic genes and high mutation rate following tissue culture.</title>
        <authorList>
            <person name="Rajewski A."/>
            <person name="Carter-House D."/>
            <person name="Stajich J."/>
            <person name="Litt A."/>
        </authorList>
    </citation>
    <scope>NUCLEOTIDE SEQUENCE [LARGE SCALE GENOMIC DNA]</scope>
    <source>
        <strain evidence="1">AR-01</strain>
    </source>
</reference>
<proteinExistence type="predicted"/>
<name>A0ABS8T710_DATST</name>
<evidence type="ECO:0000313" key="2">
    <source>
        <dbReference type="Proteomes" id="UP000823775"/>
    </source>
</evidence>
<gene>
    <name evidence="1" type="ORF">HAX54_003056</name>
</gene>
<feature type="non-terminal residue" evidence="1">
    <location>
        <position position="1"/>
    </location>
</feature>
<comment type="caution">
    <text evidence="1">The sequence shown here is derived from an EMBL/GenBank/DDBJ whole genome shotgun (WGS) entry which is preliminary data.</text>
</comment>